<feature type="transmembrane region" description="Helical" evidence="1">
    <location>
        <begin position="117"/>
        <end position="140"/>
    </location>
</feature>
<feature type="transmembrane region" description="Helical" evidence="1">
    <location>
        <begin position="248"/>
        <end position="267"/>
    </location>
</feature>
<name>A0ABU2NFX2_9PSEU</name>
<keyword evidence="1" id="KW-0812">Transmembrane</keyword>
<evidence type="ECO:0000256" key="1">
    <source>
        <dbReference type="SAM" id="Phobius"/>
    </source>
</evidence>
<evidence type="ECO:0000313" key="2">
    <source>
        <dbReference type="EMBL" id="MDT0352497.1"/>
    </source>
</evidence>
<accession>A0ABU2NFX2</accession>
<keyword evidence="1" id="KW-1133">Transmembrane helix</keyword>
<feature type="transmembrane region" description="Helical" evidence="1">
    <location>
        <begin position="20"/>
        <end position="40"/>
    </location>
</feature>
<sequence length="428" mass="44571">MIVLAHGVGEVRGLPLPGELVLQTGGVVVLASFLAVALLWREPRFAAVAPGRPPPPASAPALAPVSRESATSSARVGTFDSASARFGQAAMLLLATAVVVFGFLGPQEDEANPAPRVLYVLLWVGVVPASLLLGPVWRAVNPLRALHRLLAPLRRRPPAPLPDRGYGPAAVGLGAFVWLELVAPARDVPAVVATFLLLYAVIHTAAALRHGPTWFDRGDTFEAYSSLVGALAPVEWHGGPRLRNPLRGLAAVPPARGLVAFVAVWWGSTVFDGLSGWPGWATVRAALPVPGVVVGTLVLVALVGVVALLYRLATGRLAAALAPTLVPIAAGYTIAHYLTLLLVEGPRGLAQLVAPLHGLGEPTAVPDVVLVAAVQIAAVLVGHVVAVVVAHDRCVALLPPHRRLADQIPLVLLMVAYTMVGLFLLVIS</sequence>
<dbReference type="RefSeq" id="WP_311559005.1">
    <property type="nucleotide sequence ID" value="NZ_JAVREJ010000019.1"/>
</dbReference>
<comment type="caution">
    <text evidence="2">The sequence shown here is derived from an EMBL/GenBank/DDBJ whole genome shotgun (WGS) entry which is preliminary data.</text>
</comment>
<gene>
    <name evidence="2" type="ORF">RM445_23495</name>
</gene>
<organism evidence="2 3">
    <name type="scientific">Pseudonocardia charpentierae</name>
    <dbReference type="NCBI Taxonomy" id="3075545"/>
    <lineage>
        <taxon>Bacteria</taxon>
        <taxon>Bacillati</taxon>
        <taxon>Actinomycetota</taxon>
        <taxon>Actinomycetes</taxon>
        <taxon>Pseudonocardiales</taxon>
        <taxon>Pseudonocardiaceae</taxon>
        <taxon>Pseudonocardia</taxon>
    </lineage>
</organism>
<feature type="transmembrane region" description="Helical" evidence="1">
    <location>
        <begin position="287"/>
        <end position="310"/>
    </location>
</feature>
<dbReference type="EMBL" id="JAVREJ010000019">
    <property type="protein sequence ID" value="MDT0352497.1"/>
    <property type="molecule type" value="Genomic_DNA"/>
</dbReference>
<feature type="transmembrane region" description="Helical" evidence="1">
    <location>
        <begin position="368"/>
        <end position="389"/>
    </location>
</feature>
<keyword evidence="3" id="KW-1185">Reference proteome</keyword>
<evidence type="ECO:0000313" key="3">
    <source>
        <dbReference type="Proteomes" id="UP001183202"/>
    </source>
</evidence>
<feature type="transmembrane region" description="Helical" evidence="1">
    <location>
        <begin position="317"/>
        <end position="338"/>
    </location>
</feature>
<feature type="transmembrane region" description="Helical" evidence="1">
    <location>
        <begin position="86"/>
        <end position="105"/>
    </location>
</feature>
<reference evidence="3" key="1">
    <citation type="submission" date="2023-07" db="EMBL/GenBank/DDBJ databases">
        <title>30 novel species of actinomycetes from the DSMZ collection.</title>
        <authorList>
            <person name="Nouioui I."/>
        </authorList>
    </citation>
    <scope>NUCLEOTIDE SEQUENCE [LARGE SCALE GENOMIC DNA]</scope>
    <source>
        <strain evidence="3">DSM 45834</strain>
    </source>
</reference>
<protein>
    <submittedName>
        <fullName evidence="2">Uncharacterized protein</fullName>
    </submittedName>
</protein>
<proteinExistence type="predicted"/>
<feature type="transmembrane region" description="Helical" evidence="1">
    <location>
        <begin position="410"/>
        <end position="427"/>
    </location>
</feature>
<dbReference type="Proteomes" id="UP001183202">
    <property type="component" value="Unassembled WGS sequence"/>
</dbReference>
<keyword evidence="1" id="KW-0472">Membrane</keyword>